<reference evidence="1" key="1">
    <citation type="submission" date="2023-08" db="EMBL/GenBank/DDBJ databases">
        <title>Complete genome sequence of Sinorhizobium chiapanecum ITTG S70 isolated from Acaciella angustissima nodules in Chiapas-Mexico.</title>
        <authorList>
            <person name="Rincon-Rosales R."/>
            <person name="Rogel M.A."/>
            <person name="Rincon-Medina C.I."/>
            <person name="Guerrero G."/>
            <person name="Manzano-Gomez L.A."/>
            <person name="Lopez-Lopez A."/>
            <person name="Rincon Molina F.A."/>
            <person name="Martinez-Romero E."/>
        </authorList>
    </citation>
    <scope>NUCLEOTIDE SEQUENCE</scope>
    <source>
        <strain evidence="1">ITTG S70</strain>
        <plasmid evidence="1">pSchITTGS70d</plasmid>
    </source>
</reference>
<geneLocation type="plasmid" evidence="1 2">
    <name>pSchITTGS70d</name>
</geneLocation>
<keyword evidence="2" id="KW-1185">Reference proteome</keyword>
<sequence>MADFVSAPLTHVRRLQAVHQSDNPEWILNRQGDSKAPVEILFFQTLKQVGPVTKDFKLTSIAVVKKEG</sequence>
<gene>
    <name evidence="1" type="ORF">RB548_29975</name>
</gene>
<name>A0ABZ2BL94_9HYPH</name>
<proteinExistence type="predicted"/>
<dbReference type="RefSeq" id="WP_331376021.1">
    <property type="nucleotide sequence ID" value="NZ_CP133152.1"/>
</dbReference>
<organism evidence="1 2">
    <name type="scientific">Sinorhizobium chiapasense</name>
    <dbReference type="NCBI Taxonomy" id="501572"/>
    <lineage>
        <taxon>Bacteria</taxon>
        <taxon>Pseudomonadati</taxon>
        <taxon>Pseudomonadota</taxon>
        <taxon>Alphaproteobacteria</taxon>
        <taxon>Hyphomicrobiales</taxon>
        <taxon>Rhizobiaceae</taxon>
        <taxon>Sinorhizobium/Ensifer group</taxon>
        <taxon>Sinorhizobium</taxon>
    </lineage>
</organism>
<keyword evidence="1" id="KW-0614">Plasmid</keyword>
<dbReference type="Proteomes" id="UP001432360">
    <property type="component" value="Plasmid pSchITTGS70d"/>
</dbReference>
<dbReference type="EMBL" id="CP133152">
    <property type="protein sequence ID" value="WVT07000.1"/>
    <property type="molecule type" value="Genomic_DNA"/>
</dbReference>
<accession>A0ABZ2BL94</accession>
<evidence type="ECO:0000313" key="2">
    <source>
        <dbReference type="Proteomes" id="UP001432360"/>
    </source>
</evidence>
<protein>
    <submittedName>
        <fullName evidence="1">Uncharacterized protein</fullName>
    </submittedName>
</protein>
<evidence type="ECO:0000313" key="1">
    <source>
        <dbReference type="EMBL" id="WVT07000.1"/>
    </source>
</evidence>